<name>A0A8C7NBL7_ONCKI</name>
<keyword evidence="5" id="KW-0963">Cytoplasm</keyword>
<keyword evidence="10" id="KW-0694">RNA-binding</keyword>
<dbReference type="GO" id="GO:0003729">
    <property type="term" value="F:mRNA binding"/>
    <property type="evidence" value="ECO:0007669"/>
    <property type="project" value="TreeGrafter"/>
</dbReference>
<dbReference type="Proteomes" id="UP000694557">
    <property type="component" value="Unassembled WGS sequence"/>
</dbReference>
<dbReference type="Gene3D" id="1.20.120.1790">
    <property type="match status" value="1"/>
</dbReference>
<evidence type="ECO:0000313" key="16">
    <source>
        <dbReference type="Ensembl" id="ENSOKIP00005116380.1"/>
    </source>
</evidence>
<comment type="subcellular location">
    <subcellularLocation>
        <location evidence="2">Cytoplasm</location>
        <location evidence="2">P-body</location>
    </subcellularLocation>
</comment>
<evidence type="ECO:0000256" key="8">
    <source>
        <dbReference type="ARBA" id="ARBA00022771"/>
    </source>
</evidence>
<evidence type="ECO:0000256" key="6">
    <source>
        <dbReference type="ARBA" id="ARBA00022679"/>
    </source>
</evidence>
<keyword evidence="9 11" id="KW-0862">Zinc</keyword>
<evidence type="ECO:0000256" key="1">
    <source>
        <dbReference type="ARBA" id="ARBA00000900"/>
    </source>
</evidence>
<evidence type="ECO:0000256" key="7">
    <source>
        <dbReference type="ARBA" id="ARBA00022723"/>
    </source>
</evidence>
<proteinExistence type="predicted"/>
<keyword evidence="6" id="KW-0808">Transferase</keyword>
<sequence length="850" mass="95293">MPVQAPQWTEFLLCPICTQTFEETVRRPISLGCGHTVCKMCLNKLHRKACPFDQTAIATDIEQLPVNTALLQLVGGQVPKVQPVALITSPEDSQHYEEARQCVEELALYLKPLSNNRGVGLSSTAQSMLSRPMQRKLVTLVHCQLVEEEGRVRAMRAARSLGERTVTELILQHQNPQQLSSNLWAAVRARGCQFLGPAMQEEALKLVLLALEDGLALSRKVLVLFVVQRLEPRFPQASKTSIGHVVQLLYRASCFKVTKRDEDSSLMQLKEEFRTYEALRREHDSQIVQIAMEGGLRIAPDQWSSLLYGDQSHKSHMQSIIDKLQTPASFAQSVQELTIALQRTGDPANLNQLRPHLELLANIDPSPDAPPPTWEQLEKGLVAVKTVVHGLVDFIQNHSKKGADPQQPPQHSKYKTYMCRDMKQKGGCPRGASCTFAHSQEELEKKSTCPCVPLCPPGYPYQQPPQYSTQRYIRNLPTPSEPAGLPYQDPYPGYGPPERPYPAPHSGTPYSYLPHYDTRGRHGPYPGPLPYPSQRDDMVRMSPAPLDMPPNHHYQQEQAARERYPPEGYYPTGAQPQSMRSNVREQYRRSSQPSLDYLHHRRKELMAQLEERKVISPPPFAASPTLPHAFPSDYPPEESSKAFGKCREPDYAGQYSPWSCDTIGSYIVTKDAKPKDIMTPGAMEMMNVDGKGLRGEPSMEAQARRGAEVKDDDPIIPFGPQPTVSRFGAISRTSKTGYQTTGPVQAMASAQGPKHMAGRETNQLTYNFTLINLSSGLSSLEVATEDFTQDREHLKIELQQVNQQITQQTQTHGMEVGFLTHTHTDMGQTQLFELKTIKVKTCWVWGQPSV</sequence>
<dbReference type="Pfam" id="PF18386">
    <property type="entry name" value="ROQ_II"/>
    <property type="match status" value="1"/>
</dbReference>
<dbReference type="SMART" id="SM00356">
    <property type="entry name" value="ZnF_C3H1"/>
    <property type="match status" value="1"/>
</dbReference>
<dbReference type="SMART" id="SM00184">
    <property type="entry name" value="RING"/>
    <property type="match status" value="1"/>
</dbReference>
<keyword evidence="8 11" id="KW-0863">Zinc-finger</keyword>
<dbReference type="SUPFAM" id="SSF57850">
    <property type="entry name" value="RING/U-box"/>
    <property type="match status" value="1"/>
</dbReference>
<dbReference type="GO" id="GO:0000932">
    <property type="term" value="C:P-body"/>
    <property type="evidence" value="ECO:0007669"/>
    <property type="project" value="UniProtKB-SubCell"/>
</dbReference>
<protein>
    <recommendedName>
        <fullName evidence="4">RING-type E3 ubiquitin transferase</fullName>
        <ecNumber evidence="4">2.3.2.27</ecNumber>
    </recommendedName>
</protein>
<evidence type="ECO:0000256" key="9">
    <source>
        <dbReference type="ARBA" id="ARBA00022833"/>
    </source>
</evidence>
<accession>A0A8C7NBL7</accession>
<dbReference type="InterPro" id="IPR018957">
    <property type="entry name" value="Znf_C3HC4_RING-type"/>
</dbReference>
<dbReference type="Pfam" id="PF21206">
    <property type="entry name" value="Roquin_1_2-like_ROQ"/>
    <property type="match status" value="1"/>
</dbReference>
<dbReference type="GO" id="GO:0035613">
    <property type="term" value="F:RNA stem-loop binding"/>
    <property type="evidence" value="ECO:0007669"/>
    <property type="project" value="TreeGrafter"/>
</dbReference>
<feature type="domain" description="RING-type" evidence="14">
    <location>
        <begin position="14"/>
        <end position="54"/>
    </location>
</feature>
<dbReference type="GeneTree" id="ENSGT00940000157143"/>
<dbReference type="Ensembl" id="ENSOKIT00005124452.1">
    <property type="protein sequence ID" value="ENSOKIP00005116380.1"/>
    <property type="gene ID" value="ENSOKIG00005050375.1"/>
</dbReference>
<dbReference type="Pfam" id="PF00097">
    <property type="entry name" value="zf-C3HC4"/>
    <property type="match status" value="1"/>
</dbReference>
<organism evidence="16 17">
    <name type="scientific">Oncorhynchus kisutch</name>
    <name type="common">Coho salmon</name>
    <name type="synonym">Salmo kisutch</name>
    <dbReference type="NCBI Taxonomy" id="8019"/>
    <lineage>
        <taxon>Eukaryota</taxon>
        <taxon>Metazoa</taxon>
        <taxon>Chordata</taxon>
        <taxon>Craniata</taxon>
        <taxon>Vertebrata</taxon>
        <taxon>Euteleostomi</taxon>
        <taxon>Actinopterygii</taxon>
        <taxon>Neopterygii</taxon>
        <taxon>Teleostei</taxon>
        <taxon>Protacanthopterygii</taxon>
        <taxon>Salmoniformes</taxon>
        <taxon>Salmonidae</taxon>
        <taxon>Salmoninae</taxon>
        <taxon>Oncorhynchus</taxon>
    </lineage>
</organism>
<dbReference type="Gene3D" id="4.10.1000.10">
    <property type="entry name" value="Zinc finger, CCCH-type"/>
    <property type="match status" value="1"/>
</dbReference>
<dbReference type="Gene3D" id="3.30.40.10">
    <property type="entry name" value="Zinc/RING finger domain, C3HC4 (zinc finger)"/>
    <property type="match status" value="1"/>
</dbReference>
<dbReference type="InterPro" id="IPR041523">
    <property type="entry name" value="ROQ_II"/>
</dbReference>
<dbReference type="InterPro" id="IPR048575">
    <property type="entry name" value="Roquin_1_2-like_ROQ"/>
</dbReference>
<evidence type="ECO:0000256" key="11">
    <source>
        <dbReference type="PROSITE-ProRule" id="PRU00723"/>
    </source>
</evidence>
<dbReference type="InterPro" id="IPR000571">
    <property type="entry name" value="Znf_CCCH"/>
</dbReference>
<evidence type="ECO:0000256" key="4">
    <source>
        <dbReference type="ARBA" id="ARBA00012483"/>
    </source>
</evidence>
<feature type="zinc finger region" description="C3H1-type" evidence="11">
    <location>
        <begin position="413"/>
        <end position="441"/>
    </location>
</feature>
<feature type="compositionally biased region" description="Pro residues" evidence="13">
    <location>
        <begin position="493"/>
        <end position="503"/>
    </location>
</feature>
<feature type="coiled-coil region" evidence="12">
    <location>
        <begin position="784"/>
        <end position="811"/>
    </location>
</feature>
<dbReference type="EC" id="2.3.2.27" evidence="4"/>
<evidence type="ECO:0000259" key="15">
    <source>
        <dbReference type="PROSITE" id="PS50103"/>
    </source>
</evidence>
<feature type="domain" description="C3H1-type" evidence="15">
    <location>
        <begin position="413"/>
        <end position="441"/>
    </location>
</feature>
<evidence type="ECO:0000259" key="14">
    <source>
        <dbReference type="PROSITE" id="PS50089"/>
    </source>
</evidence>
<evidence type="ECO:0000256" key="3">
    <source>
        <dbReference type="ARBA" id="ARBA00004906"/>
    </source>
</evidence>
<keyword evidence="12" id="KW-0175">Coiled coil</keyword>
<dbReference type="PROSITE" id="PS50089">
    <property type="entry name" value="ZF_RING_2"/>
    <property type="match status" value="1"/>
</dbReference>
<dbReference type="FunFam" id="1.20.120.1790:FF:000001">
    <property type="entry name" value="roquin-1 isoform X1"/>
    <property type="match status" value="1"/>
</dbReference>
<dbReference type="InterPro" id="IPR001841">
    <property type="entry name" value="Znf_RING"/>
</dbReference>
<feature type="region of interest" description="Disordered" evidence="13">
    <location>
        <begin position="475"/>
        <end position="535"/>
    </location>
</feature>
<dbReference type="PROSITE" id="PS50103">
    <property type="entry name" value="ZF_C3H1"/>
    <property type="match status" value="1"/>
</dbReference>
<reference evidence="16" key="2">
    <citation type="submission" date="2025-09" db="UniProtKB">
        <authorList>
            <consortium name="Ensembl"/>
        </authorList>
    </citation>
    <scope>IDENTIFICATION</scope>
</reference>
<evidence type="ECO:0000313" key="17">
    <source>
        <dbReference type="Proteomes" id="UP000694557"/>
    </source>
</evidence>
<evidence type="ECO:0000256" key="2">
    <source>
        <dbReference type="ARBA" id="ARBA00004201"/>
    </source>
</evidence>
<dbReference type="GO" id="GO:0061630">
    <property type="term" value="F:ubiquitin protein ligase activity"/>
    <property type="evidence" value="ECO:0007669"/>
    <property type="project" value="UniProtKB-EC"/>
</dbReference>
<dbReference type="PROSITE" id="PS00518">
    <property type="entry name" value="ZF_RING_1"/>
    <property type="match status" value="1"/>
</dbReference>
<dbReference type="CDD" id="cd16781">
    <property type="entry name" value="mRING-HC-C3HC3D_Roquin1"/>
    <property type="match status" value="1"/>
</dbReference>
<dbReference type="GO" id="GO:0010494">
    <property type="term" value="C:cytoplasmic stress granule"/>
    <property type="evidence" value="ECO:0007669"/>
    <property type="project" value="TreeGrafter"/>
</dbReference>
<dbReference type="InterPro" id="IPR013083">
    <property type="entry name" value="Znf_RING/FYVE/PHD"/>
</dbReference>
<evidence type="ECO:0000256" key="10">
    <source>
        <dbReference type="ARBA" id="ARBA00022884"/>
    </source>
</evidence>
<dbReference type="GO" id="GO:0000209">
    <property type="term" value="P:protein polyubiquitination"/>
    <property type="evidence" value="ECO:0007669"/>
    <property type="project" value="TreeGrafter"/>
</dbReference>
<gene>
    <name evidence="16" type="primary">RC3H1</name>
    <name evidence="16" type="synonym">LOC109872234</name>
</gene>
<dbReference type="GO" id="GO:0000288">
    <property type="term" value="P:nuclear-transcribed mRNA catabolic process, deadenylation-dependent decay"/>
    <property type="evidence" value="ECO:0007669"/>
    <property type="project" value="TreeGrafter"/>
</dbReference>
<dbReference type="GO" id="GO:0008270">
    <property type="term" value="F:zinc ion binding"/>
    <property type="evidence" value="ECO:0007669"/>
    <property type="project" value="UniProtKB-KW"/>
</dbReference>
<dbReference type="InterPro" id="IPR052249">
    <property type="entry name" value="Roquin_domain"/>
</dbReference>
<comment type="catalytic activity">
    <reaction evidence="1">
        <text>S-ubiquitinyl-[E2 ubiquitin-conjugating enzyme]-L-cysteine + [acceptor protein]-L-lysine = [E2 ubiquitin-conjugating enzyme]-L-cysteine + N(6)-ubiquitinyl-[acceptor protein]-L-lysine.</text>
        <dbReference type="EC" id="2.3.2.27"/>
    </reaction>
</comment>
<dbReference type="FunFam" id="3.30.40.10:FF:000047">
    <property type="entry name" value="Roquin-2 isoform 1"/>
    <property type="match status" value="1"/>
</dbReference>
<dbReference type="GO" id="GO:0006511">
    <property type="term" value="P:ubiquitin-dependent protein catabolic process"/>
    <property type="evidence" value="ECO:0007669"/>
    <property type="project" value="TreeGrafter"/>
</dbReference>
<evidence type="ECO:0000256" key="13">
    <source>
        <dbReference type="SAM" id="MobiDB-lite"/>
    </source>
</evidence>
<reference evidence="16" key="1">
    <citation type="submission" date="2025-08" db="UniProtKB">
        <authorList>
            <consortium name="Ensembl"/>
        </authorList>
    </citation>
    <scope>IDENTIFICATION</scope>
</reference>
<comment type="pathway">
    <text evidence="3">Protein modification; protein ubiquitination.</text>
</comment>
<evidence type="ECO:0000256" key="5">
    <source>
        <dbReference type="ARBA" id="ARBA00022490"/>
    </source>
</evidence>
<dbReference type="InterPro" id="IPR036855">
    <property type="entry name" value="Znf_CCCH_sf"/>
</dbReference>
<dbReference type="SUPFAM" id="SSF90229">
    <property type="entry name" value="CCCH zinc finger"/>
    <property type="match status" value="1"/>
</dbReference>
<dbReference type="AlphaFoldDB" id="A0A8C7NBL7"/>
<dbReference type="PANTHER" id="PTHR13139">
    <property type="entry name" value="RING FINGER AND CCCH-TYPE ZINC FINGER DOMAIN-CONTAINING PROTEIN"/>
    <property type="match status" value="1"/>
</dbReference>
<keyword evidence="17" id="KW-1185">Reference proteome</keyword>
<dbReference type="InterPro" id="IPR017907">
    <property type="entry name" value="Znf_RING_CS"/>
</dbReference>
<dbReference type="PANTHER" id="PTHR13139:SF6">
    <property type="entry name" value="ROQUIN-1"/>
    <property type="match status" value="1"/>
</dbReference>
<dbReference type="FunFam" id="4.10.1000.10:FF:000004">
    <property type="entry name" value="roquin-1 isoform X2"/>
    <property type="match status" value="1"/>
</dbReference>
<keyword evidence="7 11" id="KW-0479">Metal-binding</keyword>
<evidence type="ECO:0000256" key="12">
    <source>
        <dbReference type="SAM" id="Coils"/>
    </source>
</evidence>
<dbReference type="GO" id="GO:0003725">
    <property type="term" value="F:double-stranded RNA binding"/>
    <property type="evidence" value="ECO:0007669"/>
    <property type="project" value="TreeGrafter"/>
</dbReference>